<dbReference type="EMBL" id="JBBEGM010000009">
    <property type="protein sequence ID" value="MEJ2863646.1"/>
    <property type="molecule type" value="Genomic_DNA"/>
</dbReference>
<organism evidence="2 3">
    <name type="scientific">Actinomycetospora flava</name>
    <dbReference type="NCBI Taxonomy" id="3129232"/>
    <lineage>
        <taxon>Bacteria</taxon>
        <taxon>Bacillati</taxon>
        <taxon>Actinomycetota</taxon>
        <taxon>Actinomycetes</taxon>
        <taxon>Pseudonocardiales</taxon>
        <taxon>Pseudonocardiaceae</taxon>
        <taxon>Actinomycetospora</taxon>
    </lineage>
</organism>
<protein>
    <submittedName>
        <fullName evidence="2">Alpha/beta hydrolase</fullName>
    </submittedName>
</protein>
<keyword evidence="3" id="KW-1185">Reference proteome</keyword>
<evidence type="ECO:0000259" key="1">
    <source>
        <dbReference type="Pfam" id="PF12697"/>
    </source>
</evidence>
<reference evidence="2 3" key="1">
    <citation type="submission" date="2024-03" db="EMBL/GenBank/DDBJ databases">
        <title>Actinomycetospora sp. OC33-EN07, a novel actinomycete isolated from wild orchid (Aerides multiflora).</title>
        <authorList>
            <person name="Suriyachadkun C."/>
        </authorList>
    </citation>
    <scope>NUCLEOTIDE SEQUENCE [LARGE SCALE GENOMIC DNA]</scope>
    <source>
        <strain evidence="2 3">OC33-EN07</strain>
    </source>
</reference>
<sequence>MAVSTVRLVRLPGLRLAVDDGGSSPPGAPPFLLVHGWLGSHRTWAHLAPRWREQRRVLAVDLRGHGASSAPPSGYALPDLAGDLAALLDAEGLRGAVVVAHSLGCSVTSRLAVQRPDLVAGMVLVDPDYGGDPGARDRLAAVAAIPDDDVLRAAVAELFDRIDADTASPALRAAHRADAARVPAHAVRGTLAGLVGGLPSPRFRPEAEIVLARRTQPVLALHRRPEQASWERGLVTHPDSEVRVCPGAGHWIHEERPARVAAAVDRWLRRAVPSPSPSQEVSS</sequence>
<dbReference type="RefSeq" id="WP_337705009.1">
    <property type="nucleotide sequence ID" value="NZ_JBBEGM010000009.1"/>
</dbReference>
<evidence type="ECO:0000313" key="3">
    <source>
        <dbReference type="Proteomes" id="UP001369736"/>
    </source>
</evidence>
<dbReference type="InterPro" id="IPR050266">
    <property type="entry name" value="AB_hydrolase_sf"/>
</dbReference>
<evidence type="ECO:0000313" key="2">
    <source>
        <dbReference type="EMBL" id="MEJ2863646.1"/>
    </source>
</evidence>
<accession>A0ABU8M9E3</accession>
<dbReference type="PANTHER" id="PTHR43798:SF33">
    <property type="entry name" value="HYDROLASE, PUTATIVE (AFU_ORTHOLOGUE AFUA_2G14860)-RELATED"/>
    <property type="match status" value="1"/>
</dbReference>
<dbReference type="Proteomes" id="UP001369736">
    <property type="component" value="Unassembled WGS sequence"/>
</dbReference>
<dbReference type="PANTHER" id="PTHR43798">
    <property type="entry name" value="MONOACYLGLYCEROL LIPASE"/>
    <property type="match status" value="1"/>
</dbReference>
<feature type="domain" description="AB hydrolase-1" evidence="1">
    <location>
        <begin position="31"/>
        <end position="263"/>
    </location>
</feature>
<dbReference type="Gene3D" id="3.40.50.1820">
    <property type="entry name" value="alpha/beta hydrolase"/>
    <property type="match status" value="1"/>
</dbReference>
<dbReference type="GO" id="GO:0016787">
    <property type="term" value="F:hydrolase activity"/>
    <property type="evidence" value="ECO:0007669"/>
    <property type="project" value="UniProtKB-KW"/>
</dbReference>
<name>A0ABU8M9E3_9PSEU</name>
<dbReference type="InterPro" id="IPR029058">
    <property type="entry name" value="AB_hydrolase_fold"/>
</dbReference>
<proteinExistence type="predicted"/>
<dbReference type="SUPFAM" id="SSF53474">
    <property type="entry name" value="alpha/beta-Hydrolases"/>
    <property type="match status" value="1"/>
</dbReference>
<dbReference type="Pfam" id="PF12697">
    <property type="entry name" value="Abhydrolase_6"/>
    <property type="match status" value="1"/>
</dbReference>
<gene>
    <name evidence="2" type="ORF">WCD58_20970</name>
</gene>
<keyword evidence="2" id="KW-0378">Hydrolase</keyword>
<dbReference type="InterPro" id="IPR000073">
    <property type="entry name" value="AB_hydrolase_1"/>
</dbReference>
<comment type="caution">
    <text evidence="2">The sequence shown here is derived from an EMBL/GenBank/DDBJ whole genome shotgun (WGS) entry which is preliminary data.</text>
</comment>